<evidence type="ECO:0000256" key="3">
    <source>
        <dbReference type="ARBA" id="ARBA00023163"/>
    </source>
</evidence>
<comment type="caution">
    <text evidence="5">The sequence shown here is derived from an EMBL/GenBank/DDBJ whole genome shotgun (WGS) entry which is preliminary data.</text>
</comment>
<name>A0ABS0F866_9FLAO</name>
<protein>
    <submittedName>
        <fullName evidence="5">Helix-turn-helix transcriptional regulator</fullName>
    </submittedName>
</protein>
<organism evidence="5 6">
    <name type="scientific">Kaistella gelatinilytica</name>
    <dbReference type="NCBI Taxonomy" id="2787636"/>
    <lineage>
        <taxon>Bacteria</taxon>
        <taxon>Pseudomonadati</taxon>
        <taxon>Bacteroidota</taxon>
        <taxon>Flavobacteriia</taxon>
        <taxon>Flavobacteriales</taxon>
        <taxon>Weeksellaceae</taxon>
        <taxon>Chryseobacterium group</taxon>
        <taxon>Kaistella</taxon>
    </lineage>
</organism>
<proteinExistence type="predicted"/>
<dbReference type="Gene3D" id="1.10.10.10">
    <property type="entry name" value="Winged helix-like DNA-binding domain superfamily/Winged helix DNA-binding domain"/>
    <property type="match status" value="1"/>
</dbReference>
<dbReference type="SMART" id="SM00421">
    <property type="entry name" value="HTH_LUXR"/>
    <property type="match status" value="1"/>
</dbReference>
<evidence type="ECO:0000313" key="6">
    <source>
        <dbReference type="Proteomes" id="UP000660070"/>
    </source>
</evidence>
<keyword evidence="6" id="KW-1185">Reference proteome</keyword>
<dbReference type="Pfam" id="PF00196">
    <property type="entry name" value="GerE"/>
    <property type="match status" value="1"/>
</dbReference>
<reference evidence="5 6" key="1">
    <citation type="submission" date="2020-11" db="EMBL/GenBank/DDBJ databases">
        <title>Kaistella gelatinilytica sp. nov., a flavobacterium isolated from Antarctic Soil.</title>
        <authorList>
            <person name="Li J."/>
        </authorList>
    </citation>
    <scope>NUCLEOTIDE SEQUENCE [LARGE SCALE GENOMIC DNA]</scope>
    <source>
        <strain evidence="5 6">G5-32</strain>
    </source>
</reference>
<dbReference type="SUPFAM" id="SSF46894">
    <property type="entry name" value="C-terminal effector domain of the bipartite response regulators"/>
    <property type="match status" value="1"/>
</dbReference>
<dbReference type="Proteomes" id="UP000660070">
    <property type="component" value="Unassembled WGS sequence"/>
</dbReference>
<accession>A0ABS0F866</accession>
<dbReference type="Gene3D" id="3.30.450.20">
    <property type="entry name" value="PAS domain"/>
    <property type="match status" value="1"/>
</dbReference>
<feature type="domain" description="HTH luxR-type" evidence="4">
    <location>
        <begin position="198"/>
        <end position="263"/>
    </location>
</feature>
<dbReference type="EMBL" id="JADPVI010000001">
    <property type="protein sequence ID" value="MBF8455867.1"/>
    <property type="molecule type" value="Genomic_DNA"/>
</dbReference>
<keyword evidence="3" id="KW-0804">Transcription</keyword>
<evidence type="ECO:0000313" key="5">
    <source>
        <dbReference type="EMBL" id="MBF8455867.1"/>
    </source>
</evidence>
<dbReference type="PANTHER" id="PTHR44688">
    <property type="entry name" value="DNA-BINDING TRANSCRIPTIONAL ACTIVATOR DEVR_DOSR"/>
    <property type="match status" value="1"/>
</dbReference>
<dbReference type="InterPro" id="IPR000792">
    <property type="entry name" value="Tscrpt_reg_LuxR_C"/>
</dbReference>
<dbReference type="PANTHER" id="PTHR44688:SF16">
    <property type="entry name" value="DNA-BINDING TRANSCRIPTIONAL ACTIVATOR DEVR_DOSR"/>
    <property type="match status" value="1"/>
</dbReference>
<dbReference type="PROSITE" id="PS00622">
    <property type="entry name" value="HTH_LUXR_1"/>
    <property type="match status" value="1"/>
</dbReference>
<dbReference type="RefSeq" id="WP_196078428.1">
    <property type="nucleotide sequence ID" value="NZ_JADPVI010000001.1"/>
</dbReference>
<keyword evidence="1" id="KW-0805">Transcription regulation</keyword>
<dbReference type="InterPro" id="IPR016032">
    <property type="entry name" value="Sig_transdc_resp-reg_C-effctor"/>
</dbReference>
<keyword evidence="2" id="KW-0238">DNA-binding</keyword>
<sequence length="265" mass="31254">MDEPKDISIQPLDFNQFKEKYGTDISNKNEILKLLKNDIEELANFAIAPYFWFVSSKDLQVLDSSDNIHQLTPFGKDEWKKHYPNFLQHIIPPEDFSYFFGATDFMVDFLEKADQNEKKYLKFSIYCRMQDKNKMLRWVVFQFPKIIYDDFGKSLAGLVCITDLGAFEIVNKPRMTIMNTKNKKNPYYLAVVDQKKIENLDIPHITKREREILVCVINGLKTPEIAEKLFISYHTVENHKRNLRTKTQCRTSGELVNYVLQNQLM</sequence>
<gene>
    <name evidence="5" type="ORF">IV494_01625</name>
</gene>
<evidence type="ECO:0000256" key="1">
    <source>
        <dbReference type="ARBA" id="ARBA00023015"/>
    </source>
</evidence>
<dbReference type="InterPro" id="IPR036388">
    <property type="entry name" value="WH-like_DNA-bd_sf"/>
</dbReference>
<evidence type="ECO:0000256" key="2">
    <source>
        <dbReference type="ARBA" id="ARBA00023125"/>
    </source>
</evidence>
<dbReference type="CDD" id="cd06170">
    <property type="entry name" value="LuxR_C_like"/>
    <property type="match status" value="1"/>
</dbReference>
<dbReference type="PRINTS" id="PR00038">
    <property type="entry name" value="HTHLUXR"/>
</dbReference>
<dbReference type="PROSITE" id="PS50043">
    <property type="entry name" value="HTH_LUXR_2"/>
    <property type="match status" value="1"/>
</dbReference>
<evidence type="ECO:0000259" key="4">
    <source>
        <dbReference type="PROSITE" id="PS50043"/>
    </source>
</evidence>